<dbReference type="OMA" id="AKQLFPH"/>
<evidence type="ECO:0000259" key="2">
    <source>
        <dbReference type="Pfam" id="PF25043"/>
    </source>
</evidence>
<protein>
    <recommendedName>
        <fullName evidence="5">VWFA domain-containing protein</fullName>
    </recommendedName>
</protein>
<evidence type="ECO:0008006" key="5">
    <source>
        <dbReference type="Google" id="ProtNLM"/>
    </source>
</evidence>
<sequence>MSAFVLAMDCDAKQRGAKSSGGKTRGENGAPEYTVAGAGDPRVALFYKLVRGLAADDLRGLVRAVEDKFEETRDVALLVDLFLLAFQTRATRGDGKGEKALFVELLLVLHGTYPLTVCRLVELVPAYGYWKDLLLLLEQLAAAGDGDEAIKALEARILAIFAAKLDEDDAKLRDAVAAGERPALSLAAKWAPREGRHFGAQAKALASILFPRAPDDAAARRLYRRRVASLNRALETAEVLMSAHRYSELAFERVPALCLKRNRKAFLNERVKGKLTLALFETGDRFPDDADRVDARKKLRKIAGRPGGLQLHGAALQPHEIAREAMKKGRSTLSAAEVEVLDAQWESLRASVREQLAKVAAERVADCVGDGADDCVARAPNRIDLGKLVALVDVSGSMAGTPMEVAIALGILVSELSEPGFAHRVLTFEAKPRWVDLSSHRGIVAKVRATRDAPWGGNTNFARACDRILDAAVEAKLTPDQIPDLIVFSDMQFDAAGGLGSSTWETHFERLQRRFNEVGRKVCGQPYPAPRIIFWNLRANTVGLPAQAGSPNVQLLSGFSPALLKLVLQGEELVAIEDEVAAEDGKARVLKVGPTPYTTLRQALDAPAFDAVRVAIADVGEGALCDYECVTFEGFAAV</sequence>
<dbReference type="CDD" id="cd00198">
    <property type="entry name" value="vWFA"/>
    <property type="match status" value="1"/>
</dbReference>
<evidence type="ECO:0000259" key="1">
    <source>
        <dbReference type="Pfam" id="PF11443"/>
    </source>
</evidence>
<comment type="caution">
    <text evidence="3">The sequence shown here is derived from an EMBL/GenBank/DDBJ whole genome shotgun (WGS) entry which is preliminary data.</text>
</comment>
<dbReference type="EMBL" id="JAGTXO010000005">
    <property type="protein sequence ID" value="KAG8468151.1"/>
    <property type="molecule type" value="Genomic_DNA"/>
</dbReference>
<dbReference type="PANTHER" id="PTHR31373:SF27">
    <property type="entry name" value="TROVE DOMAIN-CONTAINING PROTEIN"/>
    <property type="match status" value="1"/>
</dbReference>
<evidence type="ECO:0000313" key="4">
    <source>
        <dbReference type="Proteomes" id="UP000751190"/>
    </source>
</evidence>
<keyword evidence="4" id="KW-1185">Reference proteome</keyword>
<proteinExistence type="predicted"/>
<dbReference type="AlphaFoldDB" id="A0A8J5XSI0"/>
<dbReference type="InterPro" id="IPR058580">
    <property type="entry name" value="DUF2828"/>
</dbReference>
<dbReference type="InterPro" id="IPR036465">
    <property type="entry name" value="vWFA_dom_sf"/>
</dbReference>
<feature type="domain" description="DUF2828" evidence="1">
    <location>
        <begin position="145"/>
        <end position="268"/>
    </location>
</feature>
<dbReference type="InterPro" id="IPR011205">
    <property type="entry name" value="UCP015417_vWA"/>
</dbReference>
<organism evidence="3 4">
    <name type="scientific">Diacronema lutheri</name>
    <name type="common">Unicellular marine alga</name>
    <name type="synonym">Monochrysis lutheri</name>
    <dbReference type="NCBI Taxonomy" id="2081491"/>
    <lineage>
        <taxon>Eukaryota</taxon>
        <taxon>Haptista</taxon>
        <taxon>Haptophyta</taxon>
        <taxon>Pavlovophyceae</taxon>
        <taxon>Pavlovales</taxon>
        <taxon>Pavlovaceae</taxon>
        <taxon>Diacronema</taxon>
    </lineage>
</organism>
<dbReference type="Gene3D" id="3.40.50.410">
    <property type="entry name" value="von Willebrand factor, type A domain"/>
    <property type="match status" value="1"/>
</dbReference>
<dbReference type="Pfam" id="PF25043">
    <property type="entry name" value="DUF7788"/>
    <property type="match status" value="1"/>
</dbReference>
<accession>A0A8J5XSI0</accession>
<dbReference type="OrthoDB" id="1149618at2759"/>
<reference evidence="3" key="1">
    <citation type="submission" date="2021-05" db="EMBL/GenBank/DDBJ databases">
        <title>The genome of the haptophyte Pavlova lutheri (Diacronema luteri, Pavlovales) - a model for lipid biosynthesis in eukaryotic algae.</title>
        <authorList>
            <person name="Hulatt C.J."/>
            <person name="Posewitz M.C."/>
        </authorList>
    </citation>
    <scope>NUCLEOTIDE SEQUENCE</scope>
    <source>
        <strain evidence="3">NIVA-4/92</strain>
    </source>
</reference>
<dbReference type="InterPro" id="IPR056690">
    <property type="entry name" value="DUF7788"/>
</dbReference>
<dbReference type="Pfam" id="PF11443">
    <property type="entry name" value="DUF2828"/>
    <property type="match status" value="1"/>
</dbReference>
<dbReference type="SUPFAM" id="SSF53300">
    <property type="entry name" value="vWA-like"/>
    <property type="match status" value="1"/>
</dbReference>
<dbReference type="Proteomes" id="UP000751190">
    <property type="component" value="Unassembled WGS sequence"/>
</dbReference>
<feature type="domain" description="DUF7788" evidence="2">
    <location>
        <begin position="389"/>
        <end position="601"/>
    </location>
</feature>
<gene>
    <name evidence="3" type="ORF">KFE25_007203</name>
</gene>
<evidence type="ECO:0000313" key="3">
    <source>
        <dbReference type="EMBL" id="KAG8468151.1"/>
    </source>
</evidence>
<name>A0A8J5XSI0_DIALT</name>
<dbReference type="PANTHER" id="PTHR31373">
    <property type="entry name" value="OS06G0652100 PROTEIN"/>
    <property type="match status" value="1"/>
</dbReference>